<dbReference type="AlphaFoldDB" id="A0A1H5URL0"/>
<evidence type="ECO:0000256" key="2">
    <source>
        <dbReference type="ARBA" id="ARBA00023082"/>
    </source>
</evidence>
<dbReference type="InterPro" id="IPR036388">
    <property type="entry name" value="WH-like_DNA-bd_sf"/>
</dbReference>
<dbReference type="NCBIfam" id="TIGR02937">
    <property type="entry name" value="sigma70-ECF"/>
    <property type="match status" value="1"/>
</dbReference>
<dbReference type="CDD" id="cd06171">
    <property type="entry name" value="Sigma70_r4"/>
    <property type="match status" value="1"/>
</dbReference>
<keyword evidence="1" id="KW-0805">Transcription regulation</keyword>
<dbReference type="GO" id="GO:0006352">
    <property type="term" value="P:DNA-templated transcription initiation"/>
    <property type="evidence" value="ECO:0007669"/>
    <property type="project" value="InterPro"/>
</dbReference>
<gene>
    <name evidence="5" type="ORF">SAMN05421819_1159</name>
</gene>
<evidence type="ECO:0000259" key="4">
    <source>
        <dbReference type="Pfam" id="PF07638"/>
    </source>
</evidence>
<dbReference type="PANTHER" id="PTHR43133:SF39">
    <property type="entry name" value="SIMILAR TO RNA POLYMERASE SIGMA-E FACTOR"/>
    <property type="match status" value="1"/>
</dbReference>
<evidence type="ECO:0000313" key="6">
    <source>
        <dbReference type="Proteomes" id="UP000236728"/>
    </source>
</evidence>
<dbReference type="Gene3D" id="1.10.10.10">
    <property type="entry name" value="Winged helix-like DNA-binding domain superfamily/Winged helix DNA-binding domain"/>
    <property type="match status" value="1"/>
</dbReference>
<keyword evidence="6" id="KW-1185">Reference proteome</keyword>
<evidence type="ECO:0000256" key="1">
    <source>
        <dbReference type="ARBA" id="ARBA00023015"/>
    </source>
</evidence>
<dbReference type="Pfam" id="PF07638">
    <property type="entry name" value="Sigma70_ECF"/>
    <property type="match status" value="1"/>
</dbReference>
<protein>
    <submittedName>
        <fullName evidence="5">RNA polymerase, sigma subunit, ECF family</fullName>
    </submittedName>
</protein>
<dbReference type="PANTHER" id="PTHR43133">
    <property type="entry name" value="RNA POLYMERASE ECF-TYPE SIGMA FACTO"/>
    <property type="match status" value="1"/>
</dbReference>
<reference evidence="5 6" key="1">
    <citation type="submission" date="2016-10" db="EMBL/GenBank/DDBJ databases">
        <authorList>
            <person name="de Groot N.N."/>
        </authorList>
    </citation>
    <scope>NUCLEOTIDE SEQUENCE [LARGE SCALE GENOMIC DNA]</scope>
    <source>
        <strain evidence="5 6">DSM 22489</strain>
    </source>
</reference>
<dbReference type="SUPFAM" id="SSF88659">
    <property type="entry name" value="Sigma3 and sigma4 domains of RNA polymerase sigma factors"/>
    <property type="match status" value="1"/>
</dbReference>
<dbReference type="InterPro" id="IPR011517">
    <property type="entry name" value="RNA_pol_sigma70_ECF-like"/>
</dbReference>
<dbReference type="GO" id="GO:0016987">
    <property type="term" value="F:sigma factor activity"/>
    <property type="evidence" value="ECO:0007669"/>
    <property type="project" value="UniProtKB-KW"/>
</dbReference>
<dbReference type="NCBIfam" id="TIGR02999">
    <property type="entry name" value="Sig-70_X6"/>
    <property type="match status" value="1"/>
</dbReference>
<dbReference type="InterPro" id="IPR039425">
    <property type="entry name" value="RNA_pol_sigma-70-like"/>
</dbReference>
<dbReference type="InterPro" id="IPR013324">
    <property type="entry name" value="RNA_pol_sigma_r3/r4-like"/>
</dbReference>
<evidence type="ECO:0000256" key="3">
    <source>
        <dbReference type="ARBA" id="ARBA00023163"/>
    </source>
</evidence>
<keyword evidence="3" id="KW-0804">Transcription</keyword>
<dbReference type="InterPro" id="IPR014284">
    <property type="entry name" value="RNA_pol_sigma-70_dom"/>
</dbReference>
<proteinExistence type="predicted"/>
<keyword evidence="2" id="KW-0731">Sigma factor</keyword>
<evidence type="ECO:0000313" key="5">
    <source>
        <dbReference type="EMBL" id="SEF77742.1"/>
    </source>
</evidence>
<dbReference type="EMBL" id="FNVA01000001">
    <property type="protein sequence ID" value="SEF77742.1"/>
    <property type="molecule type" value="Genomic_DNA"/>
</dbReference>
<dbReference type="Proteomes" id="UP000236728">
    <property type="component" value="Unassembled WGS sequence"/>
</dbReference>
<name>A0A1H5URL0_9BACT</name>
<sequence>METSTGVNPTGSEVTALLDRLSHGDRTVIERLMPLVYDELRRRAVRSMREERTGHTLQPTALVHEAYLKLVEQREPHFANRAHFFAIASELMRRILVDHARARLASKRGGEYDLVPLDEVFVFHPERPATLTAVDDALEKLRTLDPRQEQIVTMRFFGGLTVEETAQVLGVSPRTVEREWTMARAWLFLQLREHAQPR</sequence>
<dbReference type="InterPro" id="IPR053812">
    <property type="entry name" value="HTH_Sigma70_ECF-like"/>
</dbReference>
<feature type="domain" description="RNA polymerase sigma-70 ECF-like HTH" evidence="4">
    <location>
        <begin position="12"/>
        <end position="192"/>
    </location>
</feature>
<accession>A0A1H5URL0</accession>
<organism evidence="5 6">
    <name type="scientific">Bryocella elongata</name>
    <dbReference type="NCBI Taxonomy" id="863522"/>
    <lineage>
        <taxon>Bacteria</taxon>
        <taxon>Pseudomonadati</taxon>
        <taxon>Acidobacteriota</taxon>
        <taxon>Terriglobia</taxon>
        <taxon>Terriglobales</taxon>
        <taxon>Acidobacteriaceae</taxon>
        <taxon>Bryocella</taxon>
    </lineage>
</organism>